<dbReference type="RefSeq" id="WP_018474438.1">
    <property type="nucleotide sequence ID" value="NZ_BMWX01000001.1"/>
</dbReference>
<feature type="chain" id="PRO_5036919153" description="Lipocalin-like domain-containing protein" evidence="1">
    <location>
        <begin position="23"/>
        <end position="175"/>
    </location>
</feature>
<protein>
    <recommendedName>
        <fullName evidence="4">Lipocalin-like domain-containing protein</fullName>
    </recommendedName>
</protein>
<reference evidence="2" key="2">
    <citation type="submission" date="2020-09" db="EMBL/GenBank/DDBJ databases">
        <authorList>
            <person name="Sun Q."/>
            <person name="Kim S."/>
        </authorList>
    </citation>
    <scope>NUCLEOTIDE SEQUENCE</scope>
    <source>
        <strain evidence="2">KCTC 12368</strain>
    </source>
</reference>
<sequence>MRIAFLKSIVLFALVGVFSSCSEDLEDLVTPPEVEGVWELQSHSYTIKSTVMKDGETITLSNSGMATDNTLQLTIMKDPDEFLAEGFYLIEAPADLEGTTMKPIFPFENVHKRGTWIMDNEKFIFDYGGIPPIEADIINFSDTQLKVSFTLTVPGDVDGHTSQNTVDGVYTFIKK</sequence>
<name>A0A918PMB0_9BACT</name>
<keyword evidence="3" id="KW-1185">Reference proteome</keyword>
<reference evidence="2" key="1">
    <citation type="journal article" date="2014" name="Int. J. Syst. Evol. Microbiol.">
        <title>Complete genome sequence of Corynebacterium casei LMG S-19264T (=DSM 44701T), isolated from a smear-ripened cheese.</title>
        <authorList>
            <consortium name="US DOE Joint Genome Institute (JGI-PGF)"/>
            <person name="Walter F."/>
            <person name="Albersmeier A."/>
            <person name="Kalinowski J."/>
            <person name="Ruckert C."/>
        </authorList>
    </citation>
    <scope>NUCLEOTIDE SEQUENCE</scope>
    <source>
        <strain evidence="2">KCTC 12368</strain>
    </source>
</reference>
<dbReference type="AlphaFoldDB" id="A0A918PMB0"/>
<feature type="signal peptide" evidence="1">
    <location>
        <begin position="1"/>
        <end position="22"/>
    </location>
</feature>
<dbReference type="EMBL" id="BMWX01000001">
    <property type="protein sequence ID" value="GGZ14684.1"/>
    <property type="molecule type" value="Genomic_DNA"/>
</dbReference>
<evidence type="ECO:0008006" key="4">
    <source>
        <dbReference type="Google" id="ProtNLM"/>
    </source>
</evidence>
<evidence type="ECO:0000256" key="1">
    <source>
        <dbReference type="SAM" id="SignalP"/>
    </source>
</evidence>
<comment type="caution">
    <text evidence="2">The sequence shown here is derived from an EMBL/GenBank/DDBJ whole genome shotgun (WGS) entry which is preliminary data.</text>
</comment>
<proteinExistence type="predicted"/>
<evidence type="ECO:0000313" key="2">
    <source>
        <dbReference type="EMBL" id="GGZ14684.1"/>
    </source>
</evidence>
<evidence type="ECO:0000313" key="3">
    <source>
        <dbReference type="Proteomes" id="UP000619457"/>
    </source>
</evidence>
<accession>A0A918PMB0</accession>
<organism evidence="2 3">
    <name type="scientific">Echinicola pacifica</name>
    <dbReference type="NCBI Taxonomy" id="346377"/>
    <lineage>
        <taxon>Bacteria</taxon>
        <taxon>Pseudomonadati</taxon>
        <taxon>Bacteroidota</taxon>
        <taxon>Cytophagia</taxon>
        <taxon>Cytophagales</taxon>
        <taxon>Cyclobacteriaceae</taxon>
        <taxon>Echinicola</taxon>
    </lineage>
</organism>
<keyword evidence="1" id="KW-0732">Signal</keyword>
<dbReference type="Proteomes" id="UP000619457">
    <property type="component" value="Unassembled WGS sequence"/>
</dbReference>
<gene>
    <name evidence="2" type="ORF">GCM10007049_03250</name>
</gene>
<dbReference type="PROSITE" id="PS51257">
    <property type="entry name" value="PROKAR_LIPOPROTEIN"/>
    <property type="match status" value="1"/>
</dbReference>